<gene>
    <name evidence="4" type="ORF">H9777_09165</name>
</gene>
<dbReference type="AlphaFoldDB" id="A0A948TCN3"/>
<dbReference type="Gene3D" id="1.25.40.10">
    <property type="entry name" value="Tetratricopeptide repeat domain"/>
    <property type="match status" value="2"/>
</dbReference>
<feature type="chain" id="PRO_5037888810" evidence="3">
    <location>
        <begin position="22"/>
        <end position="234"/>
    </location>
</feature>
<name>A0A948TCN3_9BACT</name>
<dbReference type="GO" id="GO:0035269">
    <property type="term" value="P:protein O-linked glycosylation via mannose"/>
    <property type="evidence" value="ECO:0007669"/>
    <property type="project" value="TreeGrafter"/>
</dbReference>
<dbReference type="GO" id="GO:0000030">
    <property type="term" value="F:mannosyltransferase activity"/>
    <property type="evidence" value="ECO:0007669"/>
    <property type="project" value="TreeGrafter"/>
</dbReference>
<reference evidence="4" key="2">
    <citation type="submission" date="2021-04" db="EMBL/GenBank/DDBJ databases">
        <authorList>
            <person name="Gilroy R."/>
        </authorList>
    </citation>
    <scope>NUCLEOTIDE SEQUENCE</scope>
    <source>
        <strain evidence="4">G4-2901</strain>
    </source>
</reference>
<dbReference type="EMBL" id="JAHLFW010000078">
    <property type="protein sequence ID" value="MBU3838459.1"/>
    <property type="molecule type" value="Genomic_DNA"/>
</dbReference>
<feature type="repeat" description="TPR" evidence="1">
    <location>
        <begin position="59"/>
        <end position="92"/>
    </location>
</feature>
<dbReference type="Proteomes" id="UP000783796">
    <property type="component" value="Unassembled WGS sequence"/>
</dbReference>
<protein>
    <submittedName>
        <fullName evidence="4">Tetratricopeptide repeat protein</fullName>
    </submittedName>
</protein>
<evidence type="ECO:0000313" key="5">
    <source>
        <dbReference type="Proteomes" id="UP000783796"/>
    </source>
</evidence>
<dbReference type="PANTHER" id="PTHR44216">
    <property type="entry name" value="PROTEIN O-MANNOSYL-TRANSFERASE TMTC2"/>
    <property type="match status" value="1"/>
</dbReference>
<organism evidence="4 5">
    <name type="scientific">Candidatus Phocaeicola faecigallinarum</name>
    <dbReference type="NCBI Taxonomy" id="2838732"/>
    <lineage>
        <taxon>Bacteria</taxon>
        <taxon>Pseudomonadati</taxon>
        <taxon>Bacteroidota</taxon>
        <taxon>Bacteroidia</taxon>
        <taxon>Bacteroidales</taxon>
        <taxon>Bacteroidaceae</taxon>
        <taxon>Phocaeicola</taxon>
    </lineage>
</organism>
<keyword evidence="3" id="KW-0732">Signal</keyword>
<dbReference type="InterPro" id="IPR019734">
    <property type="entry name" value="TPR_rpt"/>
</dbReference>
<keyword evidence="1" id="KW-0802">TPR repeat</keyword>
<feature type="compositionally biased region" description="Low complexity" evidence="2">
    <location>
        <begin position="145"/>
        <end position="154"/>
    </location>
</feature>
<evidence type="ECO:0000313" key="4">
    <source>
        <dbReference type="EMBL" id="MBU3838459.1"/>
    </source>
</evidence>
<dbReference type="InterPro" id="IPR052384">
    <property type="entry name" value="TMTC_O-mannosyltransferase"/>
</dbReference>
<feature type="signal peptide" evidence="3">
    <location>
        <begin position="1"/>
        <end position="21"/>
    </location>
</feature>
<feature type="compositionally biased region" description="Basic and acidic residues" evidence="2">
    <location>
        <begin position="209"/>
        <end position="220"/>
    </location>
</feature>
<proteinExistence type="predicted"/>
<feature type="compositionally biased region" description="Basic and acidic residues" evidence="2">
    <location>
        <begin position="155"/>
        <end position="175"/>
    </location>
</feature>
<sequence length="234" mass="27588">MWCSKLYLFGILLFTSAVSYAQKTERDYLRSGNKLYNDSLFVKAEVDYRKALEINPKSADAMFNLGNSLLMQQKAKEAMEQFEAASRLEKDKSKLAHIYHNMGVILQSSKQLPQCIEAYKESLRNNPKDDETRYNLVLAQKQLKDQQQQQQNQDQQKDQKQDQKQDEKEQNKDQQDQQQQQQNQNQQQQQQNKDEMSKENAEQLLRAAMQDEKDVQDKVKKQMQVSGKKLEKDW</sequence>
<dbReference type="InterPro" id="IPR011990">
    <property type="entry name" value="TPR-like_helical_dom_sf"/>
</dbReference>
<feature type="region of interest" description="Disordered" evidence="2">
    <location>
        <begin position="142"/>
        <end position="234"/>
    </location>
</feature>
<dbReference type="PANTHER" id="PTHR44216:SF3">
    <property type="entry name" value="PROTEIN O-MANNOSYL-TRANSFERASE TMTC2"/>
    <property type="match status" value="1"/>
</dbReference>
<dbReference type="Pfam" id="PF13181">
    <property type="entry name" value="TPR_8"/>
    <property type="match status" value="1"/>
</dbReference>
<comment type="caution">
    <text evidence="4">The sequence shown here is derived from an EMBL/GenBank/DDBJ whole genome shotgun (WGS) entry which is preliminary data.</text>
</comment>
<feature type="compositionally biased region" description="Low complexity" evidence="2">
    <location>
        <begin position="176"/>
        <end position="191"/>
    </location>
</feature>
<evidence type="ECO:0000256" key="2">
    <source>
        <dbReference type="SAM" id="MobiDB-lite"/>
    </source>
</evidence>
<dbReference type="SUPFAM" id="SSF48452">
    <property type="entry name" value="TPR-like"/>
    <property type="match status" value="1"/>
</dbReference>
<feature type="compositionally biased region" description="Basic and acidic residues" evidence="2">
    <location>
        <begin position="192"/>
        <end position="201"/>
    </location>
</feature>
<evidence type="ECO:0000256" key="1">
    <source>
        <dbReference type="PROSITE-ProRule" id="PRU00339"/>
    </source>
</evidence>
<feature type="repeat" description="TPR" evidence="1">
    <location>
        <begin position="96"/>
        <end position="129"/>
    </location>
</feature>
<dbReference type="Pfam" id="PF13431">
    <property type="entry name" value="TPR_17"/>
    <property type="match status" value="1"/>
</dbReference>
<evidence type="ECO:0000256" key="3">
    <source>
        <dbReference type="SAM" id="SignalP"/>
    </source>
</evidence>
<accession>A0A948TCN3</accession>
<dbReference type="SMART" id="SM00028">
    <property type="entry name" value="TPR"/>
    <property type="match status" value="3"/>
</dbReference>
<dbReference type="PROSITE" id="PS50005">
    <property type="entry name" value="TPR"/>
    <property type="match status" value="2"/>
</dbReference>
<reference evidence="4" key="1">
    <citation type="journal article" date="2021" name="PeerJ">
        <title>Extensive microbial diversity within the chicken gut microbiome revealed by metagenomics and culture.</title>
        <authorList>
            <person name="Gilroy R."/>
            <person name="Ravi A."/>
            <person name="Getino M."/>
            <person name="Pursley I."/>
            <person name="Horton D.L."/>
            <person name="Alikhan N.F."/>
            <person name="Baker D."/>
            <person name="Gharbi K."/>
            <person name="Hall N."/>
            <person name="Watson M."/>
            <person name="Adriaenssens E.M."/>
            <person name="Foster-Nyarko E."/>
            <person name="Jarju S."/>
            <person name="Secka A."/>
            <person name="Antonio M."/>
            <person name="Oren A."/>
            <person name="Chaudhuri R.R."/>
            <person name="La Ragione R."/>
            <person name="Hildebrand F."/>
            <person name="Pallen M.J."/>
        </authorList>
    </citation>
    <scope>NUCLEOTIDE SEQUENCE</scope>
    <source>
        <strain evidence="4">G4-2901</strain>
    </source>
</reference>